<sequence>MQRQPVSSSRIRSIGYDSKARTLEIEFHNKEIYQYIGVSERIYGKFISEAVVSKGRFFDGVIKNKFLCRRIS</sequence>
<dbReference type="RefSeq" id="WP_264091451.1">
    <property type="nucleotide sequence ID" value="NZ_JAMPJT010000016.1"/>
</dbReference>
<dbReference type="Proteomes" id="UP001165569">
    <property type="component" value="Unassembled WGS sequence"/>
</dbReference>
<dbReference type="EMBL" id="JAMPJT010000016">
    <property type="protein sequence ID" value="MCV9880413.1"/>
    <property type="molecule type" value="Genomic_DNA"/>
</dbReference>
<organism evidence="2 5">
    <name type="scientific">Brenneria izbisi</name>
    <dbReference type="NCBI Taxonomy" id="2939450"/>
    <lineage>
        <taxon>Bacteria</taxon>
        <taxon>Pseudomonadati</taxon>
        <taxon>Pseudomonadota</taxon>
        <taxon>Gammaproteobacteria</taxon>
        <taxon>Enterobacterales</taxon>
        <taxon>Pectobacteriaceae</taxon>
        <taxon>Brenneria</taxon>
    </lineage>
</organism>
<name>A0AA41XWN8_9GAMM</name>
<evidence type="ECO:0000313" key="2">
    <source>
        <dbReference type="EMBL" id="MCV9880413.1"/>
    </source>
</evidence>
<dbReference type="AlphaFoldDB" id="A0AA41XWN8"/>
<comment type="caution">
    <text evidence="2">The sequence shown here is derived from an EMBL/GenBank/DDBJ whole genome shotgun (WGS) entry which is preliminary data.</text>
</comment>
<dbReference type="InterPro" id="IPR025309">
    <property type="entry name" value="KTSC_dom"/>
</dbReference>
<evidence type="ECO:0000259" key="1">
    <source>
        <dbReference type="Pfam" id="PF13619"/>
    </source>
</evidence>
<dbReference type="Pfam" id="PF13619">
    <property type="entry name" value="KTSC"/>
    <property type="match status" value="1"/>
</dbReference>
<protein>
    <submittedName>
        <fullName evidence="2">KTSC domain-containing protein</fullName>
    </submittedName>
</protein>
<accession>A0AA41XWN8</accession>
<dbReference type="Proteomes" id="UP001165568">
    <property type="component" value="Unassembled WGS sequence"/>
</dbReference>
<reference evidence="2" key="1">
    <citation type="submission" date="2022-04" db="EMBL/GenBank/DDBJ databases">
        <title>Brenneria sp. isolated from walnut trees in Serbia.</title>
        <authorList>
            <person name="Gasic K."/>
            <person name="Zlatkovic N."/>
            <person name="Kuzmanovic N."/>
        </authorList>
    </citation>
    <scope>NUCLEOTIDE SEQUENCE</scope>
    <source>
        <strain evidence="3">KBI 423</strain>
        <strain evidence="2">KBI 447</strain>
    </source>
</reference>
<keyword evidence="4" id="KW-1185">Reference proteome</keyword>
<evidence type="ECO:0000313" key="4">
    <source>
        <dbReference type="Proteomes" id="UP001165568"/>
    </source>
</evidence>
<evidence type="ECO:0000313" key="5">
    <source>
        <dbReference type="Proteomes" id="UP001165569"/>
    </source>
</evidence>
<evidence type="ECO:0000313" key="3">
    <source>
        <dbReference type="EMBL" id="MCV9883759.1"/>
    </source>
</evidence>
<proteinExistence type="predicted"/>
<feature type="domain" description="KTSC" evidence="1">
    <location>
        <begin position="7"/>
        <end position="66"/>
    </location>
</feature>
<dbReference type="EMBL" id="JAMPJU010000016">
    <property type="protein sequence ID" value="MCV9883759.1"/>
    <property type="molecule type" value="Genomic_DNA"/>
</dbReference>
<gene>
    <name evidence="2" type="ORF">NC803_16370</name>
    <name evidence="3" type="ORF">NC856_15995</name>
</gene>